<protein>
    <submittedName>
        <fullName evidence="1">Uncharacterized protein</fullName>
    </submittedName>
</protein>
<dbReference type="Proteomes" id="UP000682733">
    <property type="component" value="Unassembled WGS sequence"/>
</dbReference>
<evidence type="ECO:0000313" key="3">
    <source>
        <dbReference type="Proteomes" id="UP000677228"/>
    </source>
</evidence>
<dbReference type="EMBL" id="CAJNOK010000559">
    <property type="protein sequence ID" value="CAF0761470.1"/>
    <property type="molecule type" value="Genomic_DNA"/>
</dbReference>
<reference evidence="1" key="1">
    <citation type="submission" date="2021-02" db="EMBL/GenBank/DDBJ databases">
        <authorList>
            <person name="Nowell W R."/>
        </authorList>
    </citation>
    <scope>NUCLEOTIDE SEQUENCE</scope>
</reference>
<name>A0A8S2CWZ4_9BILA</name>
<evidence type="ECO:0000313" key="2">
    <source>
        <dbReference type="EMBL" id="CAF3541258.1"/>
    </source>
</evidence>
<gene>
    <name evidence="1" type="ORF">OVA965_LOCUS2574</name>
    <name evidence="2" type="ORF">TMI583_LOCUS2574</name>
</gene>
<organism evidence="1 3">
    <name type="scientific">Didymodactylos carnosus</name>
    <dbReference type="NCBI Taxonomy" id="1234261"/>
    <lineage>
        <taxon>Eukaryota</taxon>
        <taxon>Metazoa</taxon>
        <taxon>Spiralia</taxon>
        <taxon>Gnathifera</taxon>
        <taxon>Rotifera</taxon>
        <taxon>Eurotatoria</taxon>
        <taxon>Bdelloidea</taxon>
        <taxon>Philodinida</taxon>
        <taxon>Philodinidae</taxon>
        <taxon>Didymodactylos</taxon>
    </lineage>
</organism>
<dbReference type="Proteomes" id="UP000677228">
    <property type="component" value="Unassembled WGS sequence"/>
</dbReference>
<evidence type="ECO:0000313" key="1">
    <source>
        <dbReference type="EMBL" id="CAF0761470.1"/>
    </source>
</evidence>
<sequence length="183" mass="21729">MAPKLWRFLPVGDLLVDIVLSRDLDSPLLQRELDAVNQWLQSNKLVHIMRDHPHHTMPMLAGLWGIHTRLNRTFSQEFFGMILDKNLQQKYFGRFGDQKFLEHQIWPRIQQHDSVAHDSFHCQTSVGKNRSQPWPTQRLESNNQQINLFVGCYRPCSSHDKRLMIHQCPLECRPKEHQDWIKC</sequence>
<proteinExistence type="predicted"/>
<comment type="caution">
    <text evidence="1">The sequence shown here is derived from an EMBL/GenBank/DDBJ whole genome shotgun (WGS) entry which is preliminary data.</text>
</comment>
<dbReference type="EMBL" id="CAJOBA010000559">
    <property type="protein sequence ID" value="CAF3541258.1"/>
    <property type="molecule type" value="Genomic_DNA"/>
</dbReference>
<accession>A0A8S2CWZ4</accession>
<dbReference type="AlphaFoldDB" id="A0A8S2CWZ4"/>